<feature type="compositionally biased region" description="Polar residues" evidence="1">
    <location>
        <begin position="179"/>
        <end position="191"/>
    </location>
</feature>
<keyword evidence="3" id="KW-1185">Reference proteome</keyword>
<evidence type="ECO:0000313" key="2">
    <source>
        <dbReference type="EMBL" id="CAL1599164.1"/>
    </source>
</evidence>
<evidence type="ECO:0000313" key="3">
    <source>
        <dbReference type="Proteomes" id="UP001497482"/>
    </source>
</evidence>
<gene>
    <name evidence="2" type="ORF">KC01_LOCUS27482</name>
</gene>
<evidence type="ECO:0000256" key="1">
    <source>
        <dbReference type="SAM" id="MobiDB-lite"/>
    </source>
</evidence>
<dbReference type="AlphaFoldDB" id="A0AAV2LFC8"/>
<proteinExistence type="predicted"/>
<organism evidence="2 3">
    <name type="scientific">Knipowitschia caucasica</name>
    <name type="common">Caucasian dwarf goby</name>
    <name type="synonym">Pomatoschistus caucasicus</name>
    <dbReference type="NCBI Taxonomy" id="637954"/>
    <lineage>
        <taxon>Eukaryota</taxon>
        <taxon>Metazoa</taxon>
        <taxon>Chordata</taxon>
        <taxon>Craniata</taxon>
        <taxon>Vertebrata</taxon>
        <taxon>Euteleostomi</taxon>
        <taxon>Actinopterygii</taxon>
        <taxon>Neopterygii</taxon>
        <taxon>Teleostei</taxon>
        <taxon>Neoteleostei</taxon>
        <taxon>Acanthomorphata</taxon>
        <taxon>Gobiaria</taxon>
        <taxon>Gobiiformes</taxon>
        <taxon>Gobioidei</taxon>
        <taxon>Gobiidae</taxon>
        <taxon>Gobiinae</taxon>
        <taxon>Knipowitschia</taxon>
    </lineage>
</organism>
<feature type="region of interest" description="Disordered" evidence="1">
    <location>
        <begin position="133"/>
        <end position="194"/>
    </location>
</feature>
<name>A0AAV2LFC8_KNICA</name>
<reference evidence="2 3" key="1">
    <citation type="submission" date="2024-04" db="EMBL/GenBank/DDBJ databases">
        <authorList>
            <person name="Waldvogel A.-M."/>
            <person name="Schoenle A."/>
        </authorList>
    </citation>
    <scope>NUCLEOTIDE SEQUENCE [LARGE SCALE GENOMIC DNA]</scope>
</reference>
<accession>A0AAV2LFC8</accession>
<feature type="region of interest" description="Disordered" evidence="1">
    <location>
        <begin position="286"/>
        <end position="312"/>
    </location>
</feature>
<sequence>MQHCYNLFCKRGHRQSGHHGGITEYHPENTAAALVVEKTAEEKTFKGDFKEFYGSVRRGDCWLDLEGVKLFLLPHSSSFFSPIRVLGSSKMCPQSPLTCYYSSEEMSRQVRANNGLLCHWPLVVHTKRSVQSPAHLQHIHGTATAHSHGISTAHPRHSHGTATAQPRHSHGIATAHSHGISTAQPRHTATAQPRPEHYNAFNGDLHLSGAPHTEHQCLCLRGCAMKRAEPASRELGTTKAPERATACHSSEHDKCLSHCHCCGPCCLSFSSRRGAARGSVGRLERGGLPAFRPKEHSRRTVNGMDDSATFKE</sequence>
<protein>
    <submittedName>
        <fullName evidence="2">Uncharacterized protein</fullName>
    </submittedName>
</protein>
<dbReference type="Proteomes" id="UP001497482">
    <property type="component" value="Chromosome 23"/>
</dbReference>
<dbReference type="EMBL" id="OZ035845">
    <property type="protein sequence ID" value="CAL1599164.1"/>
    <property type="molecule type" value="Genomic_DNA"/>
</dbReference>